<dbReference type="PANTHER" id="PTHR43283">
    <property type="entry name" value="BETA-LACTAMASE-RELATED"/>
    <property type="match status" value="1"/>
</dbReference>
<keyword evidence="3" id="KW-0645">Protease</keyword>
<name>A0A5C5WAP4_9BACT</name>
<dbReference type="AlphaFoldDB" id="A0A5C5WAP4"/>
<evidence type="ECO:0000313" key="4">
    <source>
        <dbReference type="Proteomes" id="UP000318995"/>
    </source>
</evidence>
<dbReference type="InterPro" id="IPR001466">
    <property type="entry name" value="Beta-lactam-related"/>
</dbReference>
<organism evidence="3 4">
    <name type="scientific">Botrimarina hoheduenensis</name>
    <dbReference type="NCBI Taxonomy" id="2528000"/>
    <lineage>
        <taxon>Bacteria</taxon>
        <taxon>Pseudomonadati</taxon>
        <taxon>Planctomycetota</taxon>
        <taxon>Planctomycetia</taxon>
        <taxon>Pirellulales</taxon>
        <taxon>Lacipirellulaceae</taxon>
        <taxon>Botrimarina</taxon>
    </lineage>
</organism>
<dbReference type="Gene3D" id="3.40.710.10">
    <property type="entry name" value="DD-peptidase/beta-lactamase superfamily"/>
    <property type="match status" value="1"/>
</dbReference>
<keyword evidence="1" id="KW-0732">Signal</keyword>
<evidence type="ECO:0000313" key="3">
    <source>
        <dbReference type="EMBL" id="TWT46672.1"/>
    </source>
</evidence>
<dbReference type="OrthoDB" id="236788at2"/>
<protein>
    <submittedName>
        <fullName evidence="3">D-alanyl-D-alanine-carboxypeptidase/endopeptidase AmpH</fullName>
        <ecNumber evidence="3">3.4.-.-</ecNumber>
    </submittedName>
</protein>
<reference evidence="3 4" key="1">
    <citation type="submission" date="2019-02" db="EMBL/GenBank/DDBJ databases">
        <title>Deep-cultivation of Planctomycetes and their phenomic and genomic characterization uncovers novel biology.</title>
        <authorList>
            <person name="Wiegand S."/>
            <person name="Jogler M."/>
            <person name="Boedeker C."/>
            <person name="Pinto D."/>
            <person name="Vollmers J."/>
            <person name="Rivas-Marin E."/>
            <person name="Kohn T."/>
            <person name="Peeters S.H."/>
            <person name="Heuer A."/>
            <person name="Rast P."/>
            <person name="Oberbeckmann S."/>
            <person name="Bunk B."/>
            <person name="Jeske O."/>
            <person name="Meyerdierks A."/>
            <person name="Storesund J.E."/>
            <person name="Kallscheuer N."/>
            <person name="Luecker S."/>
            <person name="Lage O.M."/>
            <person name="Pohl T."/>
            <person name="Merkel B.J."/>
            <person name="Hornburger P."/>
            <person name="Mueller R.-W."/>
            <person name="Bruemmer F."/>
            <person name="Labrenz M."/>
            <person name="Spormann A.M."/>
            <person name="Op Den Camp H."/>
            <person name="Overmann J."/>
            <person name="Amann R."/>
            <person name="Jetten M.S.M."/>
            <person name="Mascher T."/>
            <person name="Medema M.H."/>
            <person name="Devos D.P."/>
            <person name="Kaster A.-K."/>
            <person name="Ovreas L."/>
            <person name="Rohde M."/>
            <person name="Galperin M.Y."/>
            <person name="Jogler C."/>
        </authorList>
    </citation>
    <scope>NUCLEOTIDE SEQUENCE [LARGE SCALE GENOMIC DNA]</scope>
    <source>
        <strain evidence="3 4">Pla111</strain>
    </source>
</reference>
<keyword evidence="3" id="KW-0121">Carboxypeptidase</keyword>
<keyword evidence="3" id="KW-0378">Hydrolase</keyword>
<keyword evidence="4" id="KW-1185">Reference proteome</keyword>
<evidence type="ECO:0000256" key="1">
    <source>
        <dbReference type="SAM" id="SignalP"/>
    </source>
</evidence>
<dbReference type="EMBL" id="SJPH01000003">
    <property type="protein sequence ID" value="TWT46672.1"/>
    <property type="molecule type" value="Genomic_DNA"/>
</dbReference>
<dbReference type="SUPFAM" id="SSF56601">
    <property type="entry name" value="beta-lactamase/transpeptidase-like"/>
    <property type="match status" value="1"/>
</dbReference>
<evidence type="ECO:0000259" key="2">
    <source>
        <dbReference type="Pfam" id="PF00144"/>
    </source>
</evidence>
<proteinExistence type="predicted"/>
<feature type="signal peptide" evidence="1">
    <location>
        <begin position="1"/>
        <end position="27"/>
    </location>
</feature>
<dbReference type="RefSeq" id="WP_146573375.1">
    <property type="nucleotide sequence ID" value="NZ_SJPH01000003.1"/>
</dbReference>
<dbReference type="PANTHER" id="PTHR43283:SF3">
    <property type="entry name" value="BETA-LACTAMASE FAMILY PROTEIN (AFU_ORTHOLOGUE AFUA_5G07500)"/>
    <property type="match status" value="1"/>
</dbReference>
<gene>
    <name evidence="3" type="primary">ampH_2</name>
    <name evidence="3" type="ORF">Pla111_17730</name>
</gene>
<sequence precursor="true">MQAIRGAVYSVLLLAFAAIAFVTPATAQYDLTRLTQLARGALVGVGVDTPVTGFELLVLQHGQPIYHRAFGDMSLGEVVSTDSSSKTMSGALMMALTDNVSGFSLESRLADYLPEYRKPGYGAITLRQAFTHTSGLLGQDAGSSILANPNITLRQSAALIADTPLENGPPGSTFAYGGLSMQAAGAAAEVATGASYTSLFDQFIADPLQLQSTRFRLASPTNPRVAGGIESTATDFARLMDMLLNNGVDRATGARVLSEAAVEEMLTRQTTDAQGIDQSPTDNNRYGIGVWLDQLTQAGPAVDALAGGARGFHSWIDQDEGLVFVFSTDRTRFSNVEELSSRMHTAILRAIPEPSAAGLLACGLLLTGKRRRSS</sequence>
<comment type="caution">
    <text evidence="3">The sequence shown here is derived from an EMBL/GenBank/DDBJ whole genome shotgun (WGS) entry which is preliminary data.</text>
</comment>
<feature type="chain" id="PRO_5022776816" evidence="1">
    <location>
        <begin position="28"/>
        <end position="374"/>
    </location>
</feature>
<dbReference type="InterPro" id="IPR012338">
    <property type="entry name" value="Beta-lactam/transpept-like"/>
</dbReference>
<dbReference type="Pfam" id="PF00144">
    <property type="entry name" value="Beta-lactamase"/>
    <property type="match status" value="1"/>
</dbReference>
<feature type="domain" description="Beta-lactamase-related" evidence="2">
    <location>
        <begin position="52"/>
        <end position="332"/>
    </location>
</feature>
<accession>A0A5C5WAP4</accession>
<dbReference type="EC" id="3.4.-.-" evidence="3"/>
<dbReference type="InterPro" id="IPR050789">
    <property type="entry name" value="Diverse_Enzym_Activities"/>
</dbReference>
<dbReference type="GO" id="GO:0004180">
    <property type="term" value="F:carboxypeptidase activity"/>
    <property type="evidence" value="ECO:0007669"/>
    <property type="project" value="UniProtKB-KW"/>
</dbReference>
<dbReference type="Proteomes" id="UP000318995">
    <property type="component" value="Unassembled WGS sequence"/>
</dbReference>